<name>A0A6A5ZKJ6_9PLEO</name>
<evidence type="ECO:0000313" key="2">
    <source>
        <dbReference type="EMBL" id="KAF2118968.1"/>
    </source>
</evidence>
<protein>
    <submittedName>
        <fullName evidence="2">Uncharacterized protein</fullName>
    </submittedName>
</protein>
<proteinExistence type="predicted"/>
<keyword evidence="3" id="KW-1185">Reference proteome</keyword>
<feature type="compositionally biased region" description="Basic and acidic residues" evidence="1">
    <location>
        <begin position="20"/>
        <end position="29"/>
    </location>
</feature>
<dbReference type="AlphaFoldDB" id="A0A6A5ZKJ6"/>
<feature type="region of interest" description="Disordered" evidence="1">
    <location>
        <begin position="1"/>
        <end position="29"/>
    </location>
</feature>
<evidence type="ECO:0000313" key="3">
    <source>
        <dbReference type="Proteomes" id="UP000799770"/>
    </source>
</evidence>
<evidence type="ECO:0000256" key="1">
    <source>
        <dbReference type="SAM" id="MobiDB-lite"/>
    </source>
</evidence>
<accession>A0A6A5ZKJ6</accession>
<dbReference type="EMBL" id="ML977316">
    <property type="protein sequence ID" value="KAF2118968.1"/>
    <property type="molecule type" value="Genomic_DNA"/>
</dbReference>
<gene>
    <name evidence="2" type="ORF">BDV96DRAFT_368464</name>
</gene>
<dbReference type="Proteomes" id="UP000799770">
    <property type="component" value="Unassembled WGS sequence"/>
</dbReference>
<reference evidence="2" key="1">
    <citation type="journal article" date="2020" name="Stud. Mycol.">
        <title>101 Dothideomycetes genomes: a test case for predicting lifestyles and emergence of pathogens.</title>
        <authorList>
            <person name="Haridas S."/>
            <person name="Albert R."/>
            <person name="Binder M."/>
            <person name="Bloem J."/>
            <person name="Labutti K."/>
            <person name="Salamov A."/>
            <person name="Andreopoulos B."/>
            <person name="Baker S."/>
            <person name="Barry K."/>
            <person name="Bills G."/>
            <person name="Bluhm B."/>
            <person name="Cannon C."/>
            <person name="Castanera R."/>
            <person name="Culley D."/>
            <person name="Daum C."/>
            <person name="Ezra D."/>
            <person name="Gonzalez J."/>
            <person name="Henrissat B."/>
            <person name="Kuo A."/>
            <person name="Liang C."/>
            <person name="Lipzen A."/>
            <person name="Lutzoni F."/>
            <person name="Magnuson J."/>
            <person name="Mondo S."/>
            <person name="Nolan M."/>
            <person name="Ohm R."/>
            <person name="Pangilinan J."/>
            <person name="Park H.-J."/>
            <person name="Ramirez L."/>
            <person name="Alfaro M."/>
            <person name="Sun H."/>
            <person name="Tritt A."/>
            <person name="Yoshinaga Y."/>
            <person name="Zwiers L.-H."/>
            <person name="Turgeon B."/>
            <person name="Goodwin S."/>
            <person name="Spatafora J."/>
            <person name="Crous P."/>
            <person name="Grigoriev I."/>
        </authorList>
    </citation>
    <scope>NUCLEOTIDE SEQUENCE</scope>
    <source>
        <strain evidence="2">CBS 627.86</strain>
    </source>
</reference>
<sequence>MPQWELASGGKNASQRRVPASRESKRASDEGRRCEWAAILGAGTQRDRTDRHVSGRALSVVSMLAGRRSRCSSRCLRWCRSSCSGRAAGGRREDGSAAARGRETGGWLAGALGHPLAGQFSRSMSLAPCAQVCTKRVPCLARILGMGWRITAPIRRHNYWILTQLPAPRHGPFGSCIDWPVSADCGAETQYE</sequence>
<organism evidence="2 3">
    <name type="scientific">Lophiotrema nucula</name>
    <dbReference type="NCBI Taxonomy" id="690887"/>
    <lineage>
        <taxon>Eukaryota</taxon>
        <taxon>Fungi</taxon>
        <taxon>Dikarya</taxon>
        <taxon>Ascomycota</taxon>
        <taxon>Pezizomycotina</taxon>
        <taxon>Dothideomycetes</taxon>
        <taxon>Pleosporomycetidae</taxon>
        <taxon>Pleosporales</taxon>
        <taxon>Lophiotremataceae</taxon>
        <taxon>Lophiotrema</taxon>
    </lineage>
</organism>